<feature type="transmembrane region" description="Helical" evidence="1">
    <location>
        <begin position="17"/>
        <end position="39"/>
    </location>
</feature>
<dbReference type="AlphaFoldDB" id="A0A2K2F3Q9"/>
<gene>
    <name evidence="2" type="ORF">CDQ84_15985</name>
</gene>
<evidence type="ECO:0008006" key="4">
    <source>
        <dbReference type="Google" id="ProtNLM"/>
    </source>
</evidence>
<protein>
    <recommendedName>
        <fullName evidence="4">DUF4870 domain-containing protein</fullName>
    </recommendedName>
</protein>
<reference evidence="3" key="1">
    <citation type="submission" date="2017-06" db="EMBL/GenBank/DDBJ databases">
        <title>Investigating the central metabolism of Clostridium thermosuccinogenes.</title>
        <authorList>
            <person name="Koendjbiharie J.G."/>
            <person name="Van Kranenburg R."/>
            <person name="Vriesendorp B."/>
        </authorList>
    </citation>
    <scope>NUCLEOTIDE SEQUENCE [LARGE SCALE GENOMIC DNA]</scope>
    <source>
        <strain evidence="3">DSM 5806</strain>
    </source>
</reference>
<organism evidence="2 3">
    <name type="scientific">Clostridium thermosuccinogenes</name>
    <dbReference type="NCBI Taxonomy" id="84032"/>
    <lineage>
        <taxon>Bacteria</taxon>
        <taxon>Bacillati</taxon>
        <taxon>Bacillota</taxon>
        <taxon>Clostridia</taxon>
        <taxon>Eubacteriales</taxon>
        <taxon>Clostridiaceae</taxon>
        <taxon>Clostridium</taxon>
    </lineage>
</organism>
<proteinExistence type="predicted"/>
<dbReference type="Proteomes" id="UP000236151">
    <property type="component" value="Unassembled WGS sequence"/>
</dbReference>
<keyword evidence="3" id="KW-1185">Reference proteome</keyword>
<keyword evidence="1" id="KW-0812">Transmembrane</keyword>
<name>A0A2K2F3Q9_9CLOT</name>
<evidence type="ECO:0000256" key="1">
    <source>
        <dbReference type="SAM" id="Phobius"/>
    </source>
</evidence>
<accession>A0A2K2F3Q9</accession>
<keyword evidence="1" id="KW-0472">Membrane</keyword>
<evidence type="ECO:0000313" key="2">
    <source>
        <dbReference type="EMBL" id="PNT96016.1"/>
    </source>
</evidence>
<comment type="caution">
    <text evidence="2">The sequence shown here is derived from an EMBL/GenBank/DDBJ whole genome shotgun (WGS) entry which is preliminary data.</text>
</comment>
<sequence>MLIAGVAGNIVIRIIPFVGWLLLPIFSFLIFIAAVMGIVNTLNGKANELPVIGKFELIK</sequence>
<evidence type="ECO:0000313" key="3">
    <source>
        <dbReference type="Proteomes" id="UP000236151"/>
    </source>
</evidence>
<dbReference type="EMBL" id="NIOJ01000055">
    <property type="protein sequence ID" value="PNT96016.1"/>
    <property type="molecule type" value="Genomic_DNA"/>
</dbReference>
<keyword evidence="1" id="KW-1133">Transmembrane helix</keyword>
<dbReference type="KEGG" id="cthd:CDO33_05205"/>